<dbReference type="AlphaFoldDB" id="A0A485KLD6"/>
<organism evidence="5 6">
    <name type="scientific">Aphanomyces stellatus</name>
    <dbReference type="NCBI Taxonomy" id="120398"/>
    <lineage>
        <taxon>Eukaryota</taxon>
        <taxon>Sar</taxon>
        <taxon>Stramenopiles</taxon>
        <taxon>Oomycota</taxon>
        <taxon>Saprolegniomycetes</taxon>
        <taxon>Saprolegniales</taxon>
        <taxon>Verrucalvaceae</taxon>
        <taxon>Aphanomyces</taxon>
    </lineage>
</organism>
<dbReference type="OrthoDB" id="408683at2759"/>
<evidence type="ECO:0000313" key="6">
    <source>
        <dbReference type="Proteomes" id="UP000332933"/>
    </source>
</evidence>
<feature type="domain" description="tRNA-splicing endonuclease subunit Sen54 N-terminal" evidence="3">
    <location>
        <begin position="16"/>
        <end position="82"/>
    </location>
</feature>
<reference evidence="4" key="2">
    <citation type="submission" date="2019-06" db="EMBL/GenBank/DDBJ databases">
        <title>Genomics analysis of Aphanomyces spp. identifies a new class of oomycete effector associated with host adaptation.</title>
        <authorList>
            <person name="Gaulin E."/>
        </authorList>
    </citation>
    <scope>NUCLEOTIDE SEQUENCE</scope>
    <source>
        <strain evidence="4">CBS 578.67</strain>
    </source>
</reference>
<proteinExistence type="inferred from homology"/>
<evidence type="ECO:0000256" key="2">
    <source>
        <dbReference type="ARBA" id="ARBA00022694"/>
    </source>
</evidence>
<accession>A0A485KLD6</accession>
<protein>
    <submittedName>
        <fullName evidence="5">Aste57867_8752 protein</fullName>
    </submittedName>
</protein>
<dbReference type="PANTHER" id="PTHR21027:SF1">
    <property type="entry name" value="TRNA-SPLICING ENDONUCLEASE SUBUNIT SEN54"/>
    <property type="match status" value="1"/>
</dbReference>
<evidence type="ECO:0000256" key="1">
    <source>
        <dbReference type="ARBA" id="ARBA00005736"/>
    </source>
</evidence>
<keyword evidence="6" id="KW-1185">Reference proteome</keyword>
<evidence type="ECO:0000313" key="4">
    <source>
        <dbReference type="EMBL" id="KAF0700698.1"/>
    </source>
</evidence>
<evidence type="ECO:0000313" key="5">
    <source>
        <dbReference type="EMBL" id="VFT85638.1"/>
    </source>
</evidence>
<dbReference type="GO" id="GO:0000379">
    <property type="term" value="P:tRNA-type intron splice site recognition and cleavage"/>
    <property type="evidence" value="ECO:0007669"/>
    <property type="project" value="TreeGrafter"/>
</dbReference>
<evidence type="ECO:0000259" key="3">
    <source>
        <dbReference type="Pfam" id="PF12928"/>
    </source>
</evidence>
<dbReference type="EMBL" id="CAADRA010005135">
    <property type="protein sequence ID" value="VFT85638.1"/>
    <property type="molecule type" value="Genomic_DNA"/>
</dbReference>
<dbReference type="InterPro" id="IPR024336">
    <property type="entry name" value="tRNA_splic_suSen54_N"/>
</dbReference>
<reference evidence="5 6" key="1">
    <citation type="submission" date="2019-03" db="EMBL/GenBank/DDBJ databases">
        <authorList>
            <person name="Gaulin E."/>
            <person name="Dumas B."/>
        </authorList>
    </citation>
    <scope>NUCLEOTIDE SEQUENCE [LARGE SCALE GENOMIC DNA]</scope>
    <source>
        <strain evidence="5">CBS 568.67</strain>
    </source>
</reference>
<dbReference type="GO" id="GO:0000214">
    <property type="term" value="C:tRNA-intron endonuclease complex"/>
    <property type="evidence" value="ECO:0007669"/>
    <property type="project" value="TreeGrafter"/>
</dbReference>
<name>A0A485KLD6_9STRA</name>
<keyword evidence="2" id="KW-0819">tRNA processing</keyword>
<comment type="similarity">
    <text evidence="1">Belongs to the SEN54 family.</text>
</comment>
<dbReference type="Pfam" id="PF12928">
    <property type="entry name" value="tRNA_int_end_N2"/>
    <property type="match status" value="1"/>
</dbReference>
<gene>
    <name evidence="5" type="primary">Aste57867_8752</name>
    <name evidence="4" type="ORF">As57867_008718</name>
    <name evidence="5" type="ORF">ASTE57867_8752</name>
</gene>
<dbReference type="EMBL" id="VJMH01005114">
    <property type="protein sequence ID" value="KAF0700698.1"/>
    <property type="molecule type" value="Genomic_DNA"/>
</dbReference>
<dbReference type="Proteomes" id="UP000332933">
    <property type="component" value="Unassembled WGS sequence"/>
</dbReference>
<sequence>MMEAVANVPAAVSAYFSSLSRSETNQVKTRSEGELSVQSGITVVTKQRGKALHNVGFHKTNKLQLYPEEATCLAHRGVLDIYASNDLSRVLSLREISDRLHVHVPRECREVYCFLKERQFIPRRHRGHNIAHIPRVSTAEHVEFAYDVYGPGKKAALPLFRAIVCRMTDSMPDIEVLLQQMGDDDVVPVKIFVCDAEGGVLPMEIGKLTLETS</sequence>
<dbReference type="PANTHER" id="PTHR21027">
    <property type="entry name" value="TRNA-SPLICING ENDONUCLEASE SUBUNIT SEN54"/>
    <property type="match status" value="1"/>
</dbReference>
<dbReference type="InterPro" id="IPR024337">
    <property type="entry name" value="tRNA_splic_suSen54"/>
</dbReference>